<evidence type="ECO:0000313" key="3">
    <source>
        <dbReference type="EMBL" id="VFJ43447.1"/>
    </source>
</evidence>
<keyword evidence="2" id="KW-0812">Transmembrane</keyword>
<proteinExistence type="predicted"/>
<feature type="transmembrane region" description="Helical" evidence="2">
    <location>
        <begin position="141"/>
        <end position="164"/>
    </location>
</feature>
<dbReference type="EMBL" id="CAADEX010000005">
    <property type="protein sequence ID" value="VFJ43447.1"/>
    <property type="molecule type" value="Genomic_DNA"/>
</dbReference>
<feature type="region of interest" description="Disordered" evidence="1">
    <location>
        <begin position="30"/>
        <end position="73"/>
    </location>
</feature>
<evidence type="ECO:0000256" key="1">
    <source>
        <dbReference type="SAM" id="MobiDB-lite"/>
    </source>
</evidence>
<accession>A0A450RWP9</accession>
<keyword evidence="2" id="KW-1133">Transmembrane helix</keyword>
<dbReference type="AlphaFoldDB" id="A0A450RWP9"/>
<name>A0A450RWP9_9GAMM</name>
<keyword evidence="2" id="KW-0472">Membrane</keyword>
<organism evidence="3">
    <name type="scientific">Candidatus Kentrum sp. DK</name>
    <dbReference type="NCBI Taxonomy" id="2126562"/>
    <lineage>
        <taxon>Bacteria</taxon>
        <taxon>Pseudomonadati</taxon>
        <taxon>Pseudomonadota</taxon>
        <taxon>Gammaproteobacteria</taxon>
        <taxon>Candidatus Kentrum</taxon>
    </lineage>
</organism>
<reference evidence="3" key="1">
    <citation type="submission" date="2019-02" db="EMBL/GenBank/DDBJ databases">
        <authorList>
            <person name="Gruber-Vodicka R. H."/>
            <person name="Seah K. B. B."/>
        </authorList>
    </citation>
    <scope>NUCLEOTIDE SEQUENCE</scope>
    <source>
        <strain evidence="3">BECK_DK47</strain>
    </source>
</reference>
<protein>
    <submittedName>
        <fullName evidence="3">Uncharacterized protein</fullName>
    </submittedName>
</protein>
<sequence>MTNREARRKDEERGIYAEFSGFFYFPGRGPETRESRCFPPGRGLSRFDQWRGKRQEGTVPAQKQAMPGHGGGKEQGAGGVFLGAIQAARGLSCFQAPAWEHNPRKRRLRNPARLHGSPGAGEKVGWRGVDKGDVSNIPHSLYLFSFSALLCELCASAVVIFSFLTAEAQSSQRSAEKEKISFSCFQAPTWEHNPRKLRLRNPARLHGSPGVREKRKQAPPVCQWG</sequence>
<feature type="region of interest" description="Disordered" evidence="1">
    <location>
        <begin position="202"/>
        <end position="225"/>
    </location>
</feature>
<gene>
    <name evidence="3" type="ORF">BECKDK2373B_GA0170837_100573</name>
</gene>
<evidence type="ECO:0000256" key="2">
    <source>
        <dbReference type="SAM" id="Phobius"/>
    </source>
</evidence>